<dbReference type="GO" id="GO:0005829">
    <property type="term" value="C:cytosol"/>
    <property type="evidence" value="ECO:0007669"/>
    <property type="project" value="TreeGrafter"/>
</dbReference>
<evidence type="ECO:0000256" key="14">
    <source>
        <dbReference type="ARBA" id="ARBA00082076"/>
    </source>
</evidence>
<comment type="function">
    <text evidence="10">Catalyzes the interconversion through a 2-keto intermediate of uridine diphosphogalactopyranose (UDP-GalP) into uridine diphosphogalactofuranose (UDP-GalF) which is a key building block for cell wall construction in Mycobacterium tuberculosis.</text>
</comment>
<dbReference type="FunFam" id="3.40.50.720:FF:000354">
    <property type="entry name" value="UDP-galactopyranose mutase"/>
    <property type="match status" value="1"/>
</dbReference>
<keyword evidence="5" id="KW-0285">Flavoprotein</keyword>
<dbReference type="GO" id="GO:0050660">
    <property type="term" value="F:flavin adenine dinucleotide binding"/>
    <property type="evidence" value="ECO:0007669"/>
    <property type="project" value="TreeGrafter"/>
</dbReference>
<comment type="cofactor">
    <cofactor evidence="1">
        <name>FAD</name>
        <dbReference type="ChEBI" id="CHEBI:57692"/>
    </cofactor>
</comment>
<evidence type="ECO:0000256" key="13">
    <source>
        <dbReference type="ARBA" id="ARBA00076188"/>
    </source>
</evidence>
<dbReference type="SUPFAM" id="SSF54373">
    <property type="entry name" value="FAD-linked reductases, C-terminal domain"/>
    <property type="match status" value="1"/>
</dbReference>
<reference evidence="16 17" key="1">
    <citation type="submission" date="2020-02" db="EMBL/GenBank/DDBJ databases">
        <title>Genome sequence of strain AETb3-4.</title>
        <authorList>
            <person name="Gao J."/>
            <person name="Zhang X."/>
        </authorList>
    </citation>
    <scope>NUCLEOTIDE SEQUENCE [LARGE SCALE GENOMIC DNA]</scope>
    <source>
        <strain evidence="16 17">AETb3-4</strain>
    </source>
</reference>
<evidence type="ECO:0000259" key="15">
    <source>
        <dbReference type="Pfam" id="PF03275"/>
    </source>
</evidence>
<evidence type="ECO:0000256" key="11">
    <source>
        <dbReference type="ARBA" id="ARBA00066867"/>
    </source>
</evidence>
<evidence type="ECO:0000256" key="1">
    <source>
        <dbReference type="ARBA" id="ARBA00001974"/>
    </source>
</evidence>
<dbReference type="EC" id="5.4.99.9" evidence="11"/>
<comment type="similarity">
    <text evidence="3">Belongs to the UDP-galactopyranose/dTDP-fucopyranose mutase family.</text>
</comment>
<name>A0A7Y7IHG3_9MICC</name>
<dbReference type="Gene3D" id="3.40.50.720">
    <property type="entry name" value="NAD(P)-binding Rossmann-like Domain"/>
    <property type="match status" value="3"/>
</dbReference>
<dbReference type="Proteomes" id="UP000543556">
    <property type="component" value="Unassembled WGS sequence"/>
</dbReference>
<dbReference type="NCBIfam" id="TIGR00031">
    <property type="entry name" value="UDP-GALP_mutase"/>
    <property type="match status" value="1"/>
</dbReference>
<proteinExistence type="inferred from homology"/>
<feature type="domain" description="UDP-galactopyranose mutase C-terminal" evidence="15">
    <location>
        <begin position="151"/>
        <end position="359"/>
    </location>
</feature>
<dbReference type="FunFam" id="3.40.50.720:FF:000397">
    <property type="entry name" value="UDP-galactopyranose mutase"/>
    <property type="match status" value="1"/>
</dbReference>
<dbReference type="InterPro" id="IPR015899">
    <property type="entry name" value="UDP-GalPyranose_mutase_C"/>
</dbReference>
<keyword evidence="7 16" id="KW-0413">Isomerase</keyword>
<dbReference type="EMBL" id="JAAMFM010000016">
    <property type="protein sequence ID" value="NVM95554.1"/>
    <property type="molecule type" value="Genomic_DNA"/>
</dbReference>
<sequence>MNADLIVVGSGFFGLTIAERAATELGLNVAVLDRRHHIGGNAYSENEAQTGIEVHRYGAHLFHTSNERVWEYVNRFTQFTNYQHKVYTSHKGEVYQMPINLGTINQFFRSAMGPGEARALIQEQAGELAGTDPSNLNDKGIQLIGRPLYEAFIKHYTGKQWQTDPKDLPASIISRLPVRYNYDNRYFSDTYEGLPVDGYTAWIERMADHPNIEVVLNTDFFDGGDYGRKAVLGQVPVIYTGPVDRYFDYAEGDLSWRTIDLEQEVLPIEDFQGCSVMNYPDEDVAYTRIHEFRHFHPERDYTKDATVIMREFSRFAEKGDEPYYPVNTADDRKKLLAYRDLANGEADVLFGGRLGTYKYLDMHMAIGSALSMFDNKIKPHFTGGAKLQSGGVDA</sequence>
<gene>
    <name evidence="16" type="primary">glf</name>
    <name evidence="16" type="ORF">G6034_11620</name>
</gene>
<dbReference type="PANTHER" id="PTHR21197:SF0">
    <property type="entry name" value="UDP-GALACTOPYRANOSE MUTASE"/>
    <property type="match status" value="1"/>
</dbReference>
<comment type="subunit">
    <text evidence="4">Homotetramer.</text>
</comment>
<comment type="pathway">
    <text evidence="2">Cell wall biogenesis; cell wall polysaccharide biosynthesis.</text>
</comment>
<keyword evidence="17" id="KW-1185">Reference proteome</keyword>
<evidence type="ECO:0000256" key="2">
    <source>
        <dbReference type="ARBA" id="ARBA00004776"/>
    </source>
</evidence>
<evidence type="ECO:0000256" key="5">
    <source>
        <dbReference type="ARBA" id="ARBA00022630"/>
    </source>
</evidence>
<protein>
    <recommendedName>
        <fullName evidence="12">UDP-galactopyranose mutase</fullName>
        <ecNumber evidence="11">5.4.99.9</ecNumber>
    </recommendedName>
    <alternativeName>
        <fullName evidence="13">UDP-GALP mutase</fullName>
    </alternativeName>
    <alternativeName>
        <fullName evidence="14">Uridine 5-diphosphate galactopyranose mutase</fullName>
    </alternativeName>
</protein>
<evidence type="ECO:0000256" key="8">
    <source>
        <dbReference type="ARBA" id="ARBA00023316"/>
    </source>
</evidence>
<organism evidence="16 17">
    <name type="scientific">Arthrobacter wenxiniae</name>
    <dbReference type="NCBI Taxonomy" id="2713570"/>
    <lineage>
        <taxon>Bacteria</taxon>
        <taxon>Bacillati</taxon>
        <taxon>Actinomycetota</taxon>
        <taxon>Actinomycetes</taxon>
        <taxon>Micrococcales</taxon>
        <taxon>Micrococcaceae</taxon>
        <taxon>Arthrobacter</taxon>
    </lineage>
</organism>
<dbReference type="AlphaFoldDB" id="A0A7Y7IHG3"/>
<keyword evidence="8" id="KW-0961">Cell wall biogenesis/degradation</keyword>
<evidence type="ECO:0000313" key="17">
    <source>
        <dbReference type="Proteomes" id="UP000543556"/>
    </source>
</evidence>
<evidence type="ECO:0000256" key="7">
    <source>
        <dbReference type="ARBA" id="ARBA00023235"/>
    </source>
</evidence>
<evidence type="ECO:0000256" key="10">
    <source>
        <dbReference type="ARBA" id="ARBA00057226"/>
    </source>
</evidence>
<evidence type="ECO:0000256" key="9">
    <source>
        <dbReference type="ARBA" id="ARBA00050658"/>
    </source>
</evidence>
<accession>A0A7Y7IHG3</accession>
<dbReference type="FunFam" id="3.40.50.720:FF:000422">
    <property type="entry name" value="UDP-galactopyranose mutase"/>
    <property type="match status" value="1"/>
</dbReference>
<evidence type="ECO:0000256" key="3">
    <source>
        <dbReference type="ARBA" id="ARBA00009321"/>
    </source>
</evidence>
<comment type="catalytic activity">
    <reaction evidence="9">
        <text>UDP-alpha-D-galactose = UDP-alpha-D-galactofuranose</text>
        <dbReference type="Rhea" id="RHEA:24132"/>
        <dbReference type="ChEBI" id="CHEBI:66914"/>
        <dbReference type="ChEBI" id="CHEBI:66915"/>
        <dbReference type="EC" id="5.4.99.9"/>
    </reaction>
</comment>
<dbReference type="GO" id="GO:0071555">
    <property type="term" value="P:cell wall organization"/>
    <property type="evidence" value="ECO:0007669"/>
    <property type="project" value="UniProtKB-KW"/>
</dbReference>
<dbReference type="PANTHER" id="PTHR21197">
    <property type="entry name" value="UDP-GALACTOPYRANOSE MUTASE"/>
    <property type="match status" value="1"/>
</dbReference>
<dbReference type="RefSeq" id="WP_176635279.1">
    <property type="nucleotide sequence ID" value="NZ_JAAMFM010000016.1"/>
</dbReference>
<evidence type="ECO:0000256" key="6">
    <source>
        <dbReference type="ARBA" id="ARBA00022827"/>
    </source>
</evidence>
<dbReference type="Pfam" id="PF13450">
    <property type="entry name" value="NAD_binding_8"/>
    <property type="match status" value="1"/>
</dbReference>
<dbReference type="InterPro" id="IPR004379">
    <property type="entry name" value="UDP-GALP_mutase"/>
</dbReference>
<dbReference type="GO" id="GO:0008767">
    <property type="term" value="F:UDP-galactopyranose mutase activity"/>
    <property type="evidence" value="ECO:0007669"/>
    <property type="project" value="UniProtKB-EC"/>
</dbReference>
<comment type="caution">
    <text evidence="16">The sequence shown here is derived from an EMBL/GenBank/DDBJ whole genome shotgun (WGS) entry which is preliminary data.</text>
</comment>
<dbReference type="Pfam" id="PF03275">
    <property type="entry name" value="GLF"/>
    <property type="match status" value="1"/>
</dbReference>
<keyword evidence="6" id="KW-0274">FAD</keyword>
<evidence type="ECO:0000256" key="12">
    <source>
        <dbReference type="ARBA" id="ARBA00069801"/>
    </source>
</evidence>
<evidence type="ECO:0000313" key="16">
    <source>
        <dbReference type="EMBL" id="NVM95554.1"/>
    </source>
</evidence>
<evidence type="ECO:0000256" key="4">
    <source>
        <dbReference type="ARBA" id="ARBA00011881"/>
    </source>
</evidence>
<dbReference type="SUPFAM" id="SSF51971">
    <property type="entry name" value="Nucleotide-binding domain"/>
    <property type="match status" value="1"/>
</dbReference>